<gene>
    <name evidence="3" type="ORF">CLCOS_18080</name>
    <name evidence="2" type="ORF">WX73_00735</name>
</gene>
<evidence type="ECO:0000256" key="1">
    <source>
        <dbReference type="SAM" id="Phobius"/>
    </source>
</evidence>
<comment type="caution">
    <text evidence="2">The sequence shown here is derived from an EMBL/GenBank/DDBJ whole genome shotgun (WGS) entry which is preliminary data.</text>
</comment>
<keyword evidence="5" id="KW-1185">Reference proteome</keyword>
<sequence>MKIRNRHTLLIIVLIVIIGFVLMKTVYNNYVNNGKQQVSDIDLKNFNLKNQWAYYTWNSFDDSDSPKLSKKFKGFTGTQILDSVNLKNGNSINLNFESDVKKGKFNIVVIDDKYNILKVIKANSNGKEKINATQDGKYKVEMLGKNAGGKAFAYWSK</sequence>
<evidence type="ECO:0000313" key="5">
    <source>
        <dbReference type="Proteomes" id="UP000093694"/>
    </source>
</evidence>
<accession>A0A166SQ96</accession>
<keyword evidence="1" id="KW-0472">Membrane</keyword>
<dbReference type="Proteomes" id="UP000077384">
    <property type="component" value="Unassembled WGS sequence"/>
</dbReference>
<name>A0A166SQ96_9CLOT</name>
<protein>
    <submittedName>
        <fullName evidence="2">Uncharacterized protein</fullName>
    </submittedName>
</protein>
<evidence type="ECO:0000313" key="2">
    <source>
        <dbReference type="EMBL" id="OAA92643.1"/>
    </source>
</evidence>
<dbReference type="RefSeq" id="WP_063601429.1">
    <property type="nucleotide sequence ID" value="NZ_LITQ01000018.1"/>
</dbReference>
<reference evidence="2 4" key="1">
    <citation type="journal article" date="2015" name="Biotechnol. Bioeng.">
        <title>Genome sequence and phenotypic characterization of Caulobacter segnis.</title>
        <authorList>
            <person name="Patel S."/>
            <person name="Fletcher B."/>
            <person name="Scott D.C."/>
            <person name="Ely B."/>
        </authorList>
    </citation>
    <scope>NUCLEOTIDE SEQUENCE [LARGE SCALE GENOMIC DNA]</scope>
    <source>
        <strain evidence="2 4">PS02</strain>
    </source>
</reference>
<evidence type="ECO:0000313" key="3">
    <source>
        <dbReference type="EMBL" id="OBR94569.1"/>
    </source>
</evidence>
<dbReference type="AlphaFoldDB" id="A0A166SQ96"/>
<feature type="transmembrane region" description="Helical" evidence="1">
    <location>
        <begin position="7"/>
        <end position="27"/>
    </location>
</feature>
<organism evidence="2 4">
    <name type="scientific">Clostridium coskatii</name>
    <dbReference type="NCBI Taxonomy" id="1705578"/>
    <lineage>
        <taxon>Bacteria</taxon>
        <taxon>Bacillati</taxon>
        <taxon>Bacillota</taxon>
        <taxon>Clostridia</taxon>
        <taxon>Eubacteriales</taxon>
        <taxon>Clostridiaceae</taxon>
        <taxon>Clostridium</taxon>
    </lineage>
</organism>
<dbReference type="EMBL" id="LITQ01000018">
    <property type="protein sequence ID" value="OAA92643.1"/>
    <property type="molecule type" value="Genomic_DNA"/>
</dbReference>
<dbReference type="PATRIC" id="fig|1705578.3.peg.1121"/>
<evidence type="ECO:0000313" key="4">
    <source>
        <dbReference type="Proteomes" id="UP000077384"/>
    </source>
</evidence>
<dbReference type="Proteomes" id="UP000093694">
    <property type="component" value="Unassembled WGS sequence"/>
</dbReference>
<keyword evidence="1" id="KW-1133">Transmembrane helix</keyword>
<proteinExistence type="predicted"/>
<reference evidence="3 5" key="2">
    <citation type="journal article" date="2016" name="Front. Microbiol.">
        <title>Industrial Acetogenic Biocatalysts: A Comparative Metabolic and Genomic Analysis.</title>
        <authorList>
            <person name="Bengelsdorf F."/>
            <person name="Poehlein A."/>
            <person name="Sonja S."/>
            <person name="Erz C."/>
            <person name="Hummel T."/>
            <person name="Hoffmeister S."/>
            <person name="Daniel R."/>
            <person name="Durre P."/>
        </authorList>
    </citation>
    <scope>NUCLEOTIDE SEQUENCE [LARGE SCALE GENOMIC DNA]</scope>
    <source>
        <strain evidence="3 5">PTA-10522</strain>
    </source>
</reference>
<keyword evidence="1" id="KW-0812">Transmembrane</keyword>
<dbReference type="EMBL" id="LROR01000041">
    <property type="protein sequence ID" value="OBR94569.1"/>
    <property type="molecule type" value="Genomic_DNA"/>
</dbReference>